<accession>A0A1E7LG18</accession>
<dbReference type="Proteomes" id="UP000175971">
    <property type="component" value="Unassembled WGS sequence"/>
</dbReference>
<dbReference type="RefSeq" id="WP_070204940.1">
    <property type="nucleotide sequence ID" value="NZ_LJGZ01000112.1"/>
</dbReference>
<dbReference type="OrthoDB" id="3350393at2"/>
<evidence type="ECO:0000313" key="2">
    <source>
        <dbReference type="Proteomes" id="UP000175971"/>
    </source>
</evidence>
<dbReference type="EMBL" id="LJGZ01000112">
    <property type="protein sequence ID" value="OEV15165.1"/>
    <property type="molecule type" value="Genomic_DNA"/>
</dbReference>
<name>A0A1E7LG18_9ACTN</name>
<gene>
    <name evidence="1" type="ORF">AN221_40190</name>
</gene>
<dbReference type="AlphaFoldDB" id="A0A1E7LG18"/>
<evidence type="ECO:0000313" key="1">
    <source>
        <dbReference type="EMBL" id="OEV15165.1"/>
    </source>
</evidence>
<reference evidence="1 2" key="1">
    <citation type="journal article" date="2016" name="Front. Microbiol.">
        <title>Comparative Genomics Analysis of Streptomyces Species Reveals Their Adaptation to the Marine Environment and Their Diversity at the Genomic Level.</title>
        <authorList>
            <person name="Tian X."/>
            <person name="Zhang Z."/>
            <person name="Yang T."/>
            <person name="Chen M."/>
            <person name="Li J."/>
            <person name="Chen F."/>
            <person name="Yang J."/>
            <person name="Li W."/>
            <person name="Zhang B."/>
            <person name="Zhang Z."/>
            <person name="Wu J."/>
            <person name="Zhang C."/>
            <person name="Long L."/>
            <person name="Xiao J."/>
        </authorList>
    </citation>
    <scope>NUCLEOTIDE SEQUENCE [LARGE SCALE GENOMIC DNA]</scope>
    <source>
        <strain evidence="1 2">SCSIO M10372</strain>
    </source>
</reference>
<protein>
    <submittedName>
        <fullName evidence="1">Uncharacterized protein</fullName>
    </submittedName>
</protein>
<keyword evidence="2" id="KW-1185">Reference proteome</keyword>
<organism evidence="1 2">
    <name type="scientific">Streptomyces nanshensis</name>
    <dbReference type="NCBI Taxonomy" id="518642"/>
    <lineage>
        <taxon>Bacteria</taxon>
        <taxon>Bacillati</taxon>
        <taxon>Actinomycetota</taxon>
        <taxon>Actinomycetes</taxon>
        <taxon>Kitasatosporales</taxon>
        <taxon>Streptomycetaceae</taxon>
        <taxon>Streptomyces</taxon>
    </lineage>
</organism>
<proteinExistence type="predicted"/>
<sequence length="108" mass="12155">MTKDERVDPVQIFARVGGVTYRAMDASRAFEVWVHLARSAGWDVVELPADRKVDDPEDLGAVMVEGIKYRIHYSPRMRRLLADDSTGRLSYKDALGFAAWAEPTLSVD</sequence>
<comment type="caution">
    <text evidence="1">The sequence shown here is derived from an EMBL/GenBank/DDBJ whole genome shotgun (WGS) entry which is preliminary data.</text>
</comment>